<keyword evidence="10" id="KW-1185">Reference proteome</keyword>
<dbReference type="GO" id="GO:0071014">
    <property type="term" value="C:post-mRNA release spliceosomal complex"/>
    <property type="evidence" value="ECO:0007669"/>
    <property type="project" value="TreeGrafter"/>
</dbReference>
<evidence type="ECO:0000256" key="4">
    <source>
        <dbReference type="ARBA" id="ARBA00022728"/>
    </source>
</evidence>
<evidence type="ECO:0000256" key="7">
    <source>
        <dbReference type="RuleBase" id="RU367148"/>
    </source>
</evidence>
<comment type="similarity">
    <text evidence="2 7">Belongs to the SYF2 family.</text>
</comment>
<feature type="region of interest" description="Disordered" evidence="8">
    <location>
        <begin position="1"/>
        <end position="53"/>
    </location>
</feature>
<evidence type="ECO:0000313" key="9">
    <source>
        <dbReference type="EMBL" id="KOC68654.1"/>
    </source>
</evidence>
<reference evidence="9 10" key="1">
    <citation type="submission" date="2015-07" db="EMBL/GenBank/DDBJ databases">
        <title>The genome of Habropoda laboriosa.</title>
        <authorList>
            <person name="Pan H."/>
            <person name="Kapheim K."/>
        </authorList>
    </citation>
    <scope>NUCLEOTIDE SEQUENCE [LARGE SCALE GENOMIC DNA]</scope>
    <source>
        <strain evidence="9">0110345459</strain>
    </source>
</reference>
<dbReference type="GO" id="GO:0071013">
    <property type="term" value="C:catalytic step 2 spliceosome"/>
    <property type="evidence" value="ECO:0007669"/>
    <property type="project" value="TreeGrafter"/>
</dbReference>
<dbReference type="EMBL" id="KQ414615">
    <property type="protein sequence ID" value="KOC68654.1"/>
    <property type="molecule type" value="Genomic_DNA"/>
</dbReference>
<dbReference type="InterPro" id="IPR013260">
    <property type="entry name" value="mRNA_splic_SYF2"/>
</dbReference>
<keyword evidence="6 7" id="KW-0539">Nucleus</keyword>
<keyword evidence="5 7" id="KW-0508">mRNA splicing</keyword>
<dbReference type="PANTHER" id="PTHR13264">
    <property type="entry name" value="GCIP-INTERACTING PROTEIN P29"/>
    <property type="match status" value="1"/>
</dbReference>
<evidence type="ECO:0000256" key="5">
    <source>
        <dbReference type="ARBA" id="ARBA00023187"/>
    </source>
</evidence>
<dbReference type="Pfam" id="PF08231">
    <property type="entry name" value="SYF2"/>
    <property type="match status" value="1"/>
</dbReference>
<dbReference type="AlphaFoldDB" id="A0A0L7RCX0"/>
<comment type="subcellular location">
    <subcellularLocation>
        <location evidence="1 7">Nucleus</location>
    </subcellularLocation>
</comment>
<comment type="function">
    <text evidence="7">Involved in pre-mRNA splicing.</text>
</comment>
<dbReference type="STRING" id="597456.A0A0L7RCX0"/>
<protein>
    <recommendedName>
        <fullName evidence="7">Pre-mRNA-splicing factor SYF2</fullName>
    </recommendedName>
</protein>
<evidence type="ECO:0000256" key="2">
    <source>
        <dbReference type="ARBA" id="ARBA00010028"/>
    </source>
</evidence>
<evidence type="ECO:0000256" key="3">
    <source>
        <dbReference type="ARBA" id="ARBA00022664"/>
    </source>
</evidence>
<proteinExistence type="inferred from homology"/>
<evidence type="ECO:0000256" key="1">
    <source>
        <dbReference type="ARBA" id="ARBA00004123"/>
    </source>
</evidence>
<keyword evidence="3 7" id="KW-0507">mRNA processing</keyword>
<dbReference type="PANTHER" id="PTHR13264:SF5">
    <property type="entry name" value="PRE-MRNA-SPLICING FACTOR SYF2"/>
    <property type="match status" value="1"/>
</dbReference>
<keyword evidence="4 7" id="KW-0747">Spliceosome</keyword>
<name>A0A0L7RCX0_9HYME</name>
<comment type="subunit">
    <text evidence="7">May be part of a spliceosome complex.</text>
</comment>
<evidence type="ECO:0000256" key="8">
    <source>
        <dbReference type="SAM" id="MobiDB-lite"/>
    </source>
</evidence>
<evidence type="ECO:0000313" key="10">
    <source>
        <dbReference type="Proteomes" id="UP000053825"/>
    </source>
</evidence>
<feature type="compositionally biased region" description="Polar residues" evidence="8">
    <location>
        <begin position="1"/>
        <end position="10"/>
    </location>
</feature>
<accession>A0A0L7RCX0</accession>
<dbReference type="Proteomes" id="UP000053825">
    <property type="component" value="Unassembled WGS sequence"/>
</dbReference>
<evidence type="ECO:0000256" key="6">
    <source>
        <dbReference type="ARBA" id="ARBA00023242"/>
    </source>
</evidence>
<dbReference type="GO" id="GO:0000398">
    <property type="term" value="P:mRNA splicing, via spliceosome"/>
    <property type="evidence" value="ECO:0007669"/>
    <property type="project" value="UniProtKB-UniRule"/>
</dbReference>
<dbReference type="GO" id="GO:0000974">
    <property type="term" value="C:Prp19 complex"/>
    <property type="evidence" value="ECO:0007669"/>
    <property type="project" value="TreeGrafter"/>
</dbReference>
<sequence>METEGTSGENSAAKKQADRMKRLRDLHAKRNEARQQNHKEVVEEDKRNKLPSNWESRKRQAEWIVQDEAARKEAEENVIITRRYYLQKRVIEFTCIYILQGEDYERTKLLHIDATEAERIARKRRNKKNPDPGFSDYEQAAIRQYNRLVKNIKPNMDSYEDAKDKLGPAFYGDRNTILHGLHEDKKEAIDKMVEDLEKQIAKRDKYSRRRMHNDDADIDYINERNAKFNQKLERFYGEYTRETKLNLERGTAI</sequence>
<feature type="compositionally biased region" description="Basic and acidic residues" evidence="8">
    <location>
        <begin position="15"/>
        <end position="48"/>
    </location>
</feature>
<organism evidence="9 10">
    <name type="scientific">Habropoda laboriosa</name>
    <dbReference type="NCBI Taxonomy" id="597456"/>
    <lineage>
        <taxon>Eukaryota</taxon>
        <taxon>Metazoa</taxon>
        <taxon>Ecdysozoa</taxon>
        <taxon>Arthropoda</taxon>
        <taxon>Hexapoda</taxon>
        <taxon>Insecta</taxon>
        <taxon>Pterygota</taxon>
        <taxon>Neoptera</taxon>
        <taxon>Endopterygota</taxon>
        <taxon>Hymenoptera</taxon>
        <taxon>Apocrita</taxon>
        <taxon>Aculeata</taxon>
        <taxon>Apoidea</taxon>
        <taxon>Anthophila</taxon>
        <taxon>Apidae</taxon>
        <taxon>Habropoda</taxon>
    </lineage>
</organism>
<gene>
    <name evidence="9" type="ORF">WH47_06446</name>
</gene>
<dbReference type="OrthoDB" id="199717at2759"/>